<dbReference type="GO" id="GO:0022857">
    <property type="term" value="F:transmembrane transporter activity"/>
    <property type="evidence" value="ECO:0007669"/>
    <property type="project" value="InterPro"/>
</dbReference>
<feature type="transmembrane region" description="Helical" evidence="6">
    <location>
        <begin position="350"/>
        <end position="370"/>
    </location>
</feature>
<dbReference type="Gene3D" id="1.20.1250.20">
    <property type="entry name" value="MFS general substrate transporter like domains"/>
    <property type="match status" value="2"/>
</dbReference>
<dbReference type="InterPro" id="IPR036259">
    <property type="entry name" value="MFS_trans_sf"/>
</dbReference>
<dbReference type="Pfam" id="PF07690">
    <property type="entry name" value="MFS_1"/>
    <property type="match status" value="2"/>
</dbReference>
<feature type="transmembrane region" description="Helical" evidence="6">
    <location>
        <begin position="282"/>
        <end position="311"/>
    </location>
</feature>
<dbReference type="SUPFAM" id="SSF103473">
    <property type="entry name" value="MFS general substrate transporter"/>
    <property type="match status" value="1"/>
</dbReference>
<reference evidence="9" key="1">
    <citation type="submission" date="2016-10" db="EMBL/GenBank/DDBJ databases">
        <authorList>
            <person name="Varghese N."/>
            <person name="Submissions S."/>
        </authorList>
    </citation>
    <scope>NUCLEOTIDE SEQUENCE [LARGE SCALE GENOMIC DNA]</scope>
    <source>
        <strain evidence="9">IBRC-M 10403</strain>
    </source>
</reference>
<dbReference type="InterPro" id="IPR011701">
    <property type="entry name" value="MFS"/>
</dbReference>
<evidence type="ECO:0000256" key="3">
    <source>
        <dbReference type="ARBA" id="ARBA00022692"/>
    </source>
</evidence>
<organism evidence="8 9">
    <name type="scientific">Actinokineospora iranica</name>
    <dbReference type="NCBI Taxonomy" id="1271860"/>
    <lineage>
        <taxon>Bacteria</taxon>
        <taxon>Bacillati</taxon>
        <taxon>Actinomycetota</taxon>
        <taxon>Actinomycetes</taxon>
        <taxon>Pseudonocardiales</taxon>
        <taxon>Pseudonocardiaceae</taxon>
        <taxon>Actinokineospora</taxon>
    </lineage>
</organism>
<evidence type="ECO:0000313" key="8">
    <source>
        <dbReference type="EMBL" id="SDD10787.1"/>
    </source>
</evidence>
<dbReference type="AlphaFoldDB" id="A0A1G6S3S0"/>
<evidence type="ECO:0000256" key="5">
    <source>
        <dbReference type="ARBA" id="ARBA00023136"/>
    </source>
</evidence>
<dbReference type="RefSeq" id="WP_175482868.1">
    <property type="nucleotide sequence ID" value="NZ_FMZZ01000007.1"/>
</dbReference>
<feature type="transmembrane region" description="Helical" evidence="6">
    <location>
        <begin position="62"/>
        <end position="81"/>
    </location>
</feature>
<keyword evidence="2" id="KW-0813">Transport</keyword>
<dbReference type="EMBL" id="FMZZ01000007">
    <property type="protein sequence ID" value="SDD10787.1"/>
    <property type="molecule type" value="Genomic_DNA"/>
</dbReference>
<keyword evidence="9" id="KW-1185">Reference proteome</keyword>
<dbReference type="PROSITE" id="PS50850">
    <property type="entry name" value="MFS"/>
    <property type="match status" value="1"/>
</dbReference>
<evidence type="ECO:0000256" key="4">
    <source>
        <dbReference type="ARBA" id="ARBA00022989"/>
    </source>
</evidence>
<dbReference type="PANTHER" id="PTHR23506:SF23">
    <property type="entry name" value="GH10249P"/>
    <property type="match status" value="1"/>
</dbReference>
<evidence type="ECO:0000313" key="9">
    <source>
        <dbReference type="Proteomes" id="UP000199501"/>
    </source>
</evidence>
<keyword evidence="4 6" id="KW-1133">Transmembrane helix</keyword>
<evidence type="ECO:0000256" key="1">
    <source>
        <dbReference type="ARBA" id="ARBA00004651"/>
    </source>
</evidence>
<protein>
    <submittedName>
        <fullName evidence="8">Predicted arabinose efflux permease, MFS family</fullName>
    </submittedName>
</protein>
<dbReference type="GO" id="GO:0005886">
    <property type="term" value="C:plasma membrane"/>
    <property type="evidence" value="ECO:0007669"/>
    <property type="project" value="UniProtKB-SubCell"/>
</dbReference>
<sequence length="377" mass="36348">MTAIALAVDLCLYSSLVPLLPALPVVGGSPVLSGALFAVYAVALLAATPLVGAWVDRKGPRVPLLAGLAGTAAATAAFAAATGMGDAAVGVLFFARVAQGAAAAVSWTAGLALIAATHEPDRRGKAMGVALSSAWFGALVGPAASGALADAYGPHAPFVLIAVLAAVDAAARIVLIGPVDTTAVGTPYRALSRGPRLPALVGLTALGAVALSFPEPVIPAHLTEFGLGGTGIGLAFAAVALCGILAAPAAGALTDRVGARRVVAIGFAVTATGFALSGRPSAALSVVGLVILGVGAQLILAPTLVLVAGLAESVDPPAYGGAYSVYTLAYTAGLAAAPLAAGVATGLLGVPATMLIAAGLTSAGLIAVLAPRVSRTG</sequence>
<dbReference type="PANTHER" id="PTHR23506">
    <property type="entry name" value="GH10249P"/>
    <property type="match status" value="1"/>
</dbReference>
<keyword evidence="5 6" id="KW-0472">Membrane</keyword>
<name>A0A1G6S3S0_9PSEU</name>
<dbReference type="STRING" id="1271860.SAMN05216174_107169"/>
<evidence type="ECO:0000256" key="2">
    <source>
        <dbReference type="ARBA" id="ARBA00022448"/>
    </source>
</evidence>
<gene>
    <name evidence="8" type="ORF">SAMN05216174_107169</name>
</gene>
<dbReference type="InterPro" id="IPR050930">
    <property type="entry name" value="MFS_Vesicular_Transporter"/>
</dbReference>
<feature type="transmembrane region" description="Helical" evidence="6">
    <location>
        <begin position="323"/>
        <end position="344"/>
    </location>
</feature>
<dbReference type="InterPro" id="IPR020846">
    <property type="entry name" value="MFS_dom"/>
</dbReference>
<feature type="transmembrane region" description="Helical" evidence="6">
    <location>
        <begin position="196"/>
        <end position="213"/>
    </location>
</feature>
<feature type="transmembrane region" description="Helical" evidence="6">
    <location>
        <begin position="258"/>
        <end position="276"/>
    </location>
</feature>
<dbReference type="Proteomes" id="UP000199501">
    <property type="component" value="Unassembled WGS sequence"/>
</dbReference>
<feature type="transmembrane region" description="Helical" evidence="6">
    <location>
        <begin position="225"/>
        <end position="246"/>
    </location>
</feature>
<keyword evidence="3 6" id="KW-0812">Transmembrane</keyword>
<evidence type="ECO:0000259" key="7">
    <source>
        <dbReference type="PROSITE" id="PS50850"/>
    </source>
</evidence>
<comment type="subcellular location">
    <subcellularLocation>
        <location evidence="1">Cell membrane</location>
        <topology evidence="1">Multi-pass membrane protein</topology>
    </subcellularLocation>
</comment>
<feature type="transmembrane region" description="Helical" evidence="6">
    <location>
        <begin position="128"/>
        <end position="149"/>
    </location>
</feature>
<feature type="transmembrane region" description="Helical" evidence="6">
    <location>
        <begin position="93"/>
        <end position="116"/>
    </location>
</feature>
<evidence type="ECO:0000256" key="6">
    <source>
        <dbReference type="SAM" id="Phobius"/>
    </source>
</evidence>
<proteinExistence type="predicted"/>
<accession>A0A1G6S3S0</accession>
<feature type="transmembrane region" description="Helical" evidence="6">
    <location>
        <begin position="32"/>
        <end position="55"/>
    </location>
</feature>
<feature type="domain" description="Major facilitator superfamily (MFS) profile" evidence="7">
    <location>
        <begin position="1"/>
        <end position="376"/>
    </location>
</feature>
<feature type="transmembrane region" description="Helical" evidence="6">
    <location>
        <begin position="155"/>
        <end position="175"/>
    </location>
</feature>